<feature type="domain" description="Amidohydrolase-related" evidence="5">
    <location>
        <begin position="63"/>
        <end position="411"/>
    </location>
</feature>
<dbReference type="InterPro" id="IPR011059">
    <property type="entry name" value="Metal-dep_hydrolase_composite"/>
</dbReference>
<dbReference type="CDD" id="cd01298">
    <property type="entry name" value="ATZ_TRZ_like"/>
    <property type="match status" value="1"/>
</dbReference>
<evidence type="ECO:0000256" key="1">
    <source>
        <dbReference type="ARBA" id="ARBA00006745"/>
    </source>
</evidence>
<dbReference type="PANTHER" id="PTHR43794">
    <property type="entry name" value="AMINOHYDROLASE SSNA-RELATED"/>
    <property type="match status" value="1"/>
</dbReference>
<reference evidence="6 7" key="1">
    <citation type="submission" date="2019-03" db="EMBL/GenBank/DDBJ databases">
        <title>Genomic Encyclopedia of Type Strains, Phase IV (KMG-IV): sequencing the most valuable type-strain genomes for metagenomic binning, comparative biology and taxonomic classification.</title>
        <authorList>
            <person name="Goeker M."/>
        </authorList>
    </citation>
    <scope>NUCLEOTIDE SEQUENCE [LARGE SCALE GENOMIC DNA]</scope>
    <source>
        <strain evidence="6 7">DSM 28679</strain>
    </source>
</reference>
<keyword evidence="2" id="KW-0479">Metal-binding</keyword>
<evidence type="ECO:0000256" key="4">
    <source>
        <dbReference type="ARBA" id="ARBA00022833"/>
    </source>
</evidence>
<evidence type="ECO:0000259" key="5">
    <source>
        <dbReference type="Pfam" id="PF01979"/>
    </source>
</evidence>
<gene>
    <name evidence="6" type="ORF">DFQ45_10197</name>
</gene>
<dbReference type="PANTHER" id="PTHR43794:SF11">
    <property type="entry name" value="AMIDOHYDROLASE-RELATED DOMAIN-CONTAINING PROTEIN"/>
    <property type="match status" value="1"/>
</dbReference>
<evidence type="ECO:0000313" key="6">
    <source>
        <dbReference type="EMBL" id="TDQ39965.1"/>
    </source>
</evidence>
<dbReference type="GO" id="GO:0016814">
    <property type="term" value="F:hydrolase activity, acting on carbon-nitrogen (but not peptide) bonds, in cyclic amidines"/>
    <property type="evidence" value="ECO:0007669"/>
    <property type="project" value="UniProtKB-ARBA"/>
</dbReference>
<dbReference type="Gene3D" id="2.30.40.10">
    <property type="entry name" value="Urease, subunit C, domain 1"/>
    <property type="match status" value="1"/>
</dbReference>
<dbReference type="InterPro" id="IPR032466">
    <property type="entry name" value="Metal_Hydrolase"/>
</dbReference>
<keyword evidence="4" id="KW-0862">Zinc</keyword>
<dbReference type="FunFam" id="3.20.20.140:FF:000014">
    <property type="entry name" value="5-methylthioadenosine/S-adenosylhomocysteine deaminase"/>
    <property type="match status" value="1"/>
</dbReference>
<dbReference type="Pfam" id="PF01979">
    <property type="entry name" value="Amidohydro_1"/>
    <property type="match status" value="1"/>
</dbReference>
<comment type="caution">
    <text evidence="6">The sequence shown here is derived from an EMBL/GenBank/DDBJ whole genome shotgun (WGS) entry which is preliminary data.</text>
</comment>
<protein>
    <submittedName>
        <fullName evidence="6">5-methylthioadenosine/S-adenosylhomocysteine deaminase</fullName>
    </submittedName>
</protein>
<dbReference type="Gene3D" id="3.20.20.140">
    <property type="entry name" value="Metal-dependent hydrolases"/>
    <property type="match status" value="1"/>
</dbReference>
<evidence type="ECO:0000256" key="3">
    <source>
        <dbReference type="ARBA" id="ARBA00022801"/>
    </source>
</evidence>
<sequence>MNTPNRYDTLLLPRWLVPVEPAGVVLEDYGLAIAGDRIALIAPREQALRHNYGQILELPDSLLIPGLVNAHGHAAMTLFRGMADDLPLQTWLQEHIWPAEARWVNEDFVRDGTDLAIAEQLLAGVTCYSDMYFYPETACQQVHHSGIRAQICMPVADFPMPGIRSADDAMRRGLELFDDFKQHPRIDIAFGPHAPYTLNDDNLRKLATLLNQLDINVQMHLHETAHEVEESLKLHGQRPLERIAGHGLLGPNFQAVHMTQVERSDIDLLLTHNCSLVHCPRSNLKLASGFCPVERLWQAGINVALGTDGAASNNNLSLLEEMRTAALLAKAVSRNASALNAHQALRMATLNGARALGLQERTGSLEVGKLADLVSINLSAPAVQPVYDPVSQLVYACSSDAVEHVWVGGKQLVASRQLLRMDTAALRARATEWCQRIQAG</sequence>
<evidence type="ECO:0000313" key="7">
    <source>
        <dbReference type="Proteomes" id="UP000294575"/>
    </source>
</evidence>
<accession>A0A4R6U622</accession>
<keyword evidence="7" id="KW-1185">Reference proteome</keyword>
<keyword evidence="3" id="KW-0378">Hydrolase</keyword>
<dbReference type="AlphaFoldDB" id="A0A4R6U622"/>
<organism evidence="6 7">
    <name type="scientific">Thiopseudomonas denitrificans</name>
    <dbReference type="NCBI Taxonomy" id="1501432"/>
    <lineage>
        <taxon>Bacteria</taxon>
        <taxon>Pseudomonadati</taxon>
        <taxon>Pseudomonadota</taxon>
        <taxon>Gammaproteobacteria</taxon>
        <taxon>Pseudomonadales</taxon>
        <taxon>Pseudomonadaceae</taxon>
        <taxon>Thiopseudomonas</taxon>
    </lineage>
</organism>
<dbReference type="SUPFAM" id="SSF51556">
    <property type="entry name" value="Metallo-dependent hydrolases"/>
    <property type="match status" value="1"/>
</dbReference>
<dbReference type="SUPFAM" id="SSF51338">
    <property type="entry name" value="Composite domain of metallo-dependent hydrolases"/>
    <property type="match status" value="2"/>
</dbReference>
<dbReference type="Proteomes" id="UP000294575">
    <property type="component" value="Unassembled WGS sequence"/>
</dbReference>
<dbReference type="EMBL" id="SNYK01000001">
    <property type="protein sequence ID" value="TDQ39965.1"/>
    <property type="molecule type" value="Genomic_DNA"/>
</dbReference>
<name>A0A4R6U622_9GAMM</name>
<dbReference type="GO" id="GO:0019239">
    <property type="term" value="F:deaminase activity"/>
    <property type="evidence" value="ECO:0007669"/>
    <property type="project" value="UniProtKB-ARBA"/>
</dbReference>
<evidence type="ECO:0000256" key="2">
    <source>
        <dbReference type="ARBA" id="ARBA00022723"/>
    </source>
</evidence>
<dbReference type="RefSeq" id="WP_101496677.1">
    <property type="nucleotide sequence ID" value="NZ_LNJZ01000007.1"/>
</dbReference>
<dbReference type="InterPro" id="IPR006680">
    <property type="entry name" value="Amidohydro-rel"/>
</dbReference>
<dbReference type="InterPro" id="IPR050287">
    <property type="entry name" value="MTA/SAH_deaminase"/>
</dbReference>
<comment type="similarity">
    <text evidence="1">Belongs to the metallo-dependent hydrolases superfamily. ATZ/TRZ family.</text>
</comment>
<dbReference type="GO" id="GO:0046872">
    <property type="term" value="F:metal ion binding"/>
    <property type="evidence" value="ECO:0007669"/>
    <property type="project" value="UniProtKB-KW"/>
</dbReference>
<dbReference type="NCBIfam" id="NF006549">
    <property type="entry name" value="PRK09045.1"/>
    <property type="match status" value="1"/>
</dbReference>
<proteinExistence type="inferred from homology"/>
<dbReference type="OrthoDB" id="9807210at2"/>